<organism evidence="2 3">
    <name type="scientific">Pseudomonas syringae pv. aceris</name>
    <dbReference type="NCBI Taxonomy" id="199198"/>
    <lineage>
        <taxon>Bacteria</taxon>
        <taxon>Pseudomonadati</taxon>
        <taxon>Pseudomonadota</taxon>
        <taxon>Gammaproteobacteria</taxon>
        <taxon>Pseudomonadales</taxon>
        <taxon>Pseudomonadaceae</taxon>
        <taxon>Pseudomonas</taxon>
        <taxon>Pseudomonas syringae</taxon>
    </lineage>
</organism>
<dbReference type="InterPro" id="IPR008990">
    <property type="entry name" value="Elect_transpt_acc-like_dom_sf"/>
</dbReference>
<dbReference type="EMBL" id="LJPM01000589">
    <property type="protein sequence ID" value="KPW09188.1"/>
    <property type="molecule type" value="Genomic_DNA"/>
</dbReference>
<dbReference type="Pfam" id="PF21006">
    <property type="entry name" value="NHase_beta_N"/>
    <property type="match status" value="1"/>
</dbReference>
<name>A0A0L8IQ21_PSESX</name>
<dbReference type="InterPro" id="IPR042262">
    <property type="entry name" value="CN_hydtase_beta_C"/>
</dbReference>
<reference evidence="2 3" key="1">
    <citation type="submission" date="2015-09" db="EMBL/GenBank/DDBJ databases">
        <title>Genome announcement of multiple Pseudomonas syringae strains.</title>
        <authorList>
            <person name="Thakur S."/>
            <person name="Wang P.W."/>
            <person name="Gong Y."/>
            <person name="Weir B.S."/>
            <person name="Guttman D.S."/>
        </authorList>
    </citation>
    <scope>NUCLEOTIDE SEQUENCE [LARGE SCALE GENOMIC DNA]</scope>
    <source>
        <strain evidence="2 3">ICMP2802</strain>
    </source>
</reference>
<dbReference type="PATRIC" id="fig|199198.4.peg.2427"/>
<proteinExistence type="predicted"/>
<dbReference type="SUPFAM" id="SSF50090">
    <property type="entry name" value="Electron transport accessory proteins"/>
    <property type="match status" value="1"/>
</dbReference>
<dbReference type="PROSITE" id="PS51344">
    <property type="entry name" value="HTH_TFE_IIE"/>
    <property type="match status" value="1"/>
</dbReference>
<feature type="domain" description="HTH TFE/IIEalpha-type" evidence="1">
    <location>
        <begin position="53"/>
        <end position="98"/>
    </location>
</feature>
<comment type="caution">
    <text evidence="2">The sequence shown here is derived from an EMBL/GenBank/DDBJ whole genome shotgun (WGS) entry which is preliminary data.</text>
</comment>
<gene>
    <name evidence="2" type="ORF">ALO91_03384</name>
</gene>
<dbReference type="AlphaFoldDB" id="A0A0L8IQ21"/>
<evidence type="ECO:0000313" key="2">
    <source>
        <dbReference type="EMBL" id="KPW09188.1"/>
    </source>
</evidence>
<dbReference type="InterPro" id="IPR049054">
    <property type="entry name" value="CN_hydtase_beta-like_N"/>
</dbReference>
<evidence type="ECO:0000259" key="1">
    <source>
        <dbReference type="PROSITE" id="PS51344"/>
    </source>
</evidence>
<accession>A0A0L8IQ21</accession>
<sequence>MEHFESRAATHDLGGQSRFICKPIDRQAQIPIDDFGRRVDALRIVLGGAKIVTVDELRRAVEGLSVGEYEGMGYYERWLHALCAIMIEKGVLTEEDLG</sequence>
<dbReference type="RefSeq" id="WP_004407668.1">
    <property type="nucleotide sequence ID" value="NZ_LGAR01000114.1"/>
</dbReference>
<evidence type="ECO:0000313" key="3">
    <source>
        <dbReference type="Proteomes" id="UP000050297"/>
    </source>
</evidence>
<dbReference type="InterPro" id="IPR017919">
    <property type="entry name" value="TFIIE/TFIIEa_HTH"/>
</dbReference>
<protein>
    <recommendedName>
        <fullName evidence="1">HTH TFE/IIEalpha-type domain-containing protein</fullName>
    </recommendedName>
</protein>
<dbReference type="Proteomes" id="UP000050297">
    <property type="component" value="Unassembled WGS sequence"/>
</dbReference>
<dbReference type="Gene3D" id="1.10.472.20">
    <property type="entry name" value="Nitrile hydratase, beta subunit"/>
    <property type="match status" value="1"/>
</dbReference>